<feature type="transmembrane region" description="Helical" evidence="1">
    <location>
        <begin position="14"/>
        <end position="36"/>
    </location>
</feature>
<keyword evidence="3" id="KW-1185">Reference proteome</keyword>
<reference evidence="2" key="1">
    <citation type="submission" date="2013-05" db="EMBL/GenBank/DDBJ databases">
        <authorList>
            <person name="Yim A.K.Y."/>
            <person name="Chan T.F."/>
            <person name="Ji K.M."/>
            <person name="Liu X.Y."/>
            <person name="Zhou J.W."/>
            <person name="Li R.Q."/>
            <person name="Yang K.Y."/>
            <person name="Li J."/>
            <person name="Li M."/>
            <person name="Law P.T.W."/>
            <person name="Wu Y.L."/>
            <person name="Cai Z.L."/>
            <person name="Qin H."/>
            <person name="Bao Y."/>
            <person name="Leung R.K.K."/>
            <person name="Ng P.K.S."/>
            <person name="Zou J."/>
            <person name="Zhong X.J."/>
            <person name="Ran P.X."/>
            <person name="Zhong N.S."/>
            <person name="Liu Z.G."/>
            <person name="Tsui S.K.W."/>
        </authorList>
    </citation>
    <scope>NUCLEOTIDE SEQUENCE</scope>
    <source>
        <strain evidence="2">Derf</strain>
        <tissue evidence="2">Whole organism</tissue>
    </source>
</reference>
<feature type="non-terminal residue" evidence="2">
    <location>
        <position position="1"/>
    </location>
</feature>
<comment type="caution">
    <text evidence="2">The sequence shown here is derived from an EMBL/GenBank/DDBJ whole genome shotgun (WGS) entry which is preliminary data.</text>
</comment>
<dbReference type="AlphaFoldDB" id="A0A922I3D5"/>
<keyword evidence="1" id="KW-0472">Membrane</keyword>
<gene>
    <name evidence="2" type="ORF">DERF_005399</name>
</gene>
<reference evidence="2" key="2">
    <citation type="journal article" date="2022" name="Res Sq">
        <title>Comparative Genomics Reveals Insights into the Divergent Evolution of Astigmatic Mites and Household Pest Adaptations.</title>
        <authorList>
            <person name="Xiong Q."/>
            <person name="Wan A.T.-Y."/>
            <person name="Liu X.-Y."/>
            <person name="Fung C.S.-H."/>
            <person name="Xiao X."/>
            <person name="Malainual N."/>
            <person name="Hou J."/>
            <person name="Wang L."/>
            <person name="Wang M."/>
            <person name="Yang K."/>
            <person name="Cui Y."/>
            <person name="Leung E."/>
            <person name="Nong W."/>
            <person name="Shin S.-K."/>
            <person name="Au S."/>
            <person name="Jeong K.Y."/>
            <person name="Chew F.T."/>
            <person name="Hui J."/>
            <person name="Leung T.F."/>
            <person name="Tungtrongchitr A."/>
            <person name="Zhong N."/>
            <person name="Liu Z."/>
            <person name="Tsui S."/>
        </authorList>
    </citation>
    <scope>NUCLEOTIDE SEQUENCE</scope>
    <source>
        <strain evidence="2">Derf</strain>
        <tissue evidence="2">Whole organism</tissue>
    </source>
</reference>
<evidence type="ECO:0000313" key="3">
    <source>
        <dbReference type="Proteomes" id="UP000790347"/>
    </source>
</evidence>
<dbReference type="EMBL" id="ASGP02000002">
    <property type="protein sequence ID" value="KAH9521767.1"/>
    <property type="molecule type" value="Genomic_DNA"/>
</dbReference>
<evidence type="ECO:0000313" key="2">
    <source>
        <dbReference type="EMBL" id="KAH9521767.1"/>
    </source>
</evidence>
<sequence length="66" mass="7687">EKILEFQKKERKTFVLIINAIAVATTVTSIYVVSILDDCDDNEKYSRLRLNKCQSIDSLIVWTEKH</sequence>
<proteinExistence type="predicted"/>
<organism evidence="2 3">
    <name type="scientific">Dermatophagoides farinae</name>
    <name type="common">American house dust mite</name>
    <dbReference type="NCBI Taxonomy" id="6954"/>
    <lineage>
        <taxon>Eukaryota</taxon>
        <taxon>Metazoa</taxon>
        <taxon>Ecdysozoa</taxon>
        <taxon>Arthropoda</taxon>
        <taxon>Chelicerata</taxon>
        <taxon>Arachnida</taxon>
        <taxon>Acari</taxon>
        <taxon>Acariformes</taxon>
        <taxon>Sarcoptiformes</taxon>
        <taxon>Astigmata</taxon>
        <taxon>Psoroptidia</taxon>
        <taxon>Analgoidea</taxon>
        <taxon>Pyroglyphidae</taxon>
        <taxon>Dermatophagoidinae</taxon>
        <taxon>Dermatophagoides</taxon>
    </lineage>
</organism>
<name>A0A922I3D5_DERFA</name>
<accession>A0A922I3D5</accession>
<keyword evidence="1" id="KW-1133">Transmembrane helix</keyword>
<protein>
    <submittedName>
        <fullName evidence="2">Uncharacterized protein</fullName>
    </submittedName>
</protein>
<keyword evidence="1" id="KW-0812">Transmembrane</keyword>
<evidence type="ECO:0000256" key="1">
    <source>
        <dbReference type="SAM" id="Phobius"/>
    </source>
</evidence>
<dbReference type="Proteomes" id="UP000790347">
    <property type="component" value="Unassembled WGS sequence"/>
</dbReference>